<dbReference type="Pfam" id="PF00561">
    <property type="entry name" value="Abhydrolase_1"/>
    <property type="match status" value="1"/>
</dbReference>
<dbReference type="Proteomes" id="UP000198310">
    <property type="component" value="Unassembled WGS sequence"/>
</dbReference>
<gene>
    <name evidence="2" type="ORF">SAMN06269173_104221</name>
</gene>
<dbReference type="EMBL" id="FZNS01000004">
    <property type="protein sequence ID" value="SNR59910.1"/>
    <property type="molecule type" value="Genomic_DNA"/>
</dbReference>
<evidence type="ECO:0000259" key="1">
    <source>
        <dbReference type="Pfam" id="PF00561"/>
    </source>
</evidence>
<evidence type="ECO:0000313" key="2">
    <source>
        <dbReference type="EMBL" id="SNR59910.1"/>
    </source>
</evidence>
<dbReference type="Gene3D" id="3.40.50.1820">
    <property type="entry name" value="alpha/beta hydrolase"/>
    <property type="match status" value="1"/>
</dbReference>
<dbReference type="PANTHER" id="PTHR43798:SF33">
    <property type="entry name" value="HYDROLASE, PUTATIVE (AFU_ORTHOLOGUE AFUA_2G14860)-RELATED"/>
    <property type="match status" value="1"/>
</dbReference>
<proteinExistence type="predicted"/>
<dbReference type="SUPFAM" id="SSF53474">
    <property type="entry name" value="alpha/beta-Hydrolases"/>
    <property type="match status" value="1"/>
</dbReference>
<dbReference type="PANTHER" id="PTHR43798">
    <property type="entry name" value="MONOACYLGLYCEROL LIPASE"/>
    <property type="match status" value="1"/>
</dbReference>
<accession>A0A238XMG8</accession>
<sequence length="245" mass="27160">MRVSRHYFAMKHTILLLHGALATEAQLKFLTRELPPFYEVHSFSFGGHGGRPLVASEFTMRQFAQEVKQFIMKNDLAPVHAFGYSLGGYAALTAALTAPELFSSITTLGTKLDWSPALAALETRWLNLEKMQEKVPEFVAKLEQLHAPTPLPDLLAATAALLRSLGESPLLTPETLGTLEVPVQVLVGELDKTADVDASRYFADHLPRATFEIIMNTPHPIEKVNPDLLTNRIARFVEAVQEDMV</sequence>
<name>A0A238XMG8_9BACT</name>
<dbReference type="InterPro" id="IPR029058">
    <property type="entry name" value="AB_hydrolase_fold"/>
</dbReference>
<reference evidence="3" key="1">
    <citation type="submission" date="2017-06" db="EMBL/GenBank/DDBJ databases">
        <authorList>
            <person name="Varghese N."/>
            <person name="Submissions S."/>
        </authorList>
    </citation>
    <scope>NUCLEOTIDE SEQUENCE [LARGE SCALE GENOMIC DNA]</scope>
    <source>
        <strain evidence="3">DSM 28041</strain>
    </source>
</reference>
<organism evidence="2 3">
    <name type="scientific">Hymenobacter mucosus</name>
    <dbReference type="NCBI Taxonomy" id="1411120"/>
    <lineage>
        <taxon>Bacteria</taxon>
        <taxon>Pseudomonadati</taxon>
        <taxon>Bacteroidota</taxon>
        <taxon>Cytophagia</taxon>
        <taxon>Cytophagales</taxon>
        <taxon>Hymenobacteraceae</taxon>
        <taxon>Hymenobacter</taxon>
    </lineage>
</organism>
<dbReference type="GO" id="GO:0016020">
    <property type="term" value="C:membrane"/>
    <property type="evidence" value="ECO:0007669"/>
    <property type="project" value="TreeGrafter"/>
</dbReference>
<feature type="domain" description="AB hydrolase-1" evidence="1">
    <location>
        <begin position="13"/>
        <end position="148"/>
    </location>
</feature>
<dbReference type="InterPro" id="IPR050266">
    <property type="entry name" value="AB_hydrolase_sf"/>
</dbReference>
<dbReference type="InterPro" id="IPR000073">
    <property type="entry name" value="AB_hydrolase_1"/>
</dbReference>
<protein>
    <submittedName>
        <fullName evidence="2">Pimeloyl-ACP methyl ester carboxylesterase</fullName>
    </submittedName>
</protein>
<evidence type="ECO:0000313" key="3">
    <source>
        <dbReference type="Proteomes" id="UP000198310"/>
    </source>
</evidence>
<dbReference type="AlphaFoldDB" id="A0A238XMG8"/>
<keyword evidence="3" id="KW-1185">Reference proteome</keyword>